<dbReference type="AlphaFoldDB" id="A0A918YSW0"/>
<evidence type="ECO:0000313" key="2">
    <source>
        <dbReference type="Proteomes" id="UP000655443"/>
    </source>
</evidence>
<sequence>MATDTPSTSVEENQEQLATWFIALCGEPDDAEAAARADQALHALDTLLAADAQ</sequence>
<dbReference type="Proteomes" id="UP000655443">
    <property type="component" value="Unassembled WGS sequence"/>
</dbReference>
<proteinExistence type="predicted"/>
<protein>
    <submittedName>
        <fullName evidence="1">Uncharacterized protein</fullName>
    </submittedName>
</protein>
<comment type="caution">
    <text evidence="1">The sequence shown here is derived from an EMBL/GenBank/DDBJ whole genome shotgun (WGS) entry which is preliminary data.</text>
</comment>
<reference evidence="1" key="2">
    <citation type="submission" date="2020-09" db="EMBL/GenBank/DDBJ databases">
        <authorList>
            <person name="Sun Q."/>
            <person name="Ohkuma M."/>
        </authorList>
    </citation>
    <scope>NUCLEOTIDE SEQUENCE</scope>
    <source>
        <strain evidence="1">JCM 4714</strain>
    </source>
</reference>
<accession>A0A918YSW0</accession>
<dbReference type="RefSeq" id="WP_189959444.1">
    <property type="nucleotide sequence ID" value="NZ_BMVG01000065.1"/>
</dbReference>
<name>A0A918YSW0_9ACTN</name>
<organism evidence="1 2">
    <name type="scientific">Streptomyces alanosinicus</name>
    <dbReference type="NCBI Taxonomy" id="68171"/>
    <lineage>
        <taxon>Bacteria</taxon>
        <taxon>Bacillati</taxon>
        <taxon>Actinomycetota</taxon>
        <taxon>Actinomycetes</taxon>
        <taxon>Kitasatosporales</taxon>
        <taxon>Streptomycetaceae</taxon>
        <taxon>Streptomyces</taxon>
    </lineage>
</organism>
<gene>
    <name evidence="1" type="ORF">GCM10010339_90670</name>
</gene>
<reference evidence="1" key="1">
    <citation type="journal article" date="2014" name="Int. J. Syst. Evol. Microbiol.">
        <title>Complete genome sequence of Corynebacterium casei LMG S-19264T (=DSM 44701T), isolated from a smear-ripened cheese.</title>
        <authorList>
            <consortium name="US DOE Joint Genome Institute (JGI-PGF)"/>
            <person name="Walter F."/>
            <person name="Albersmeier A."/>
            <person name="Kalinowski J."/>
            <person name="Ruckert C."/>
        </authorList>
    </citation>
    <scope>NUCLEOTIDE SEQUENCE</scope>
    <source>
        <strain evidence="1">JCM 4714</strain>
    </source>
</reference>
<dbReference type="EMBL" id="BMVG01000065">
    <property type="protein sequence ID" value="GHE15578.1"/>
    <property type="molecule type" value="Genomic_DNA"/>
</dbReference>
<keyword evidence="2" id="KW-1185">Reference proteome</keyword>
<evidence type="ECO:0000313" key="1">
    <source>
        <dbReference type="EMBL" id="GHE15578.1"/>
    </source>
</evidence>